<organism evidence="1 2">
    <name type="scientific">Oryza meyeriana var. granulata</name>
    <dbReference type="NCBI Taxonomy" id="110450"/>
    <lineage>
        <taxon>Eukaryota</taxon>
        <taxon>Viridiplantae</taxon>
        <taxon>Streptophyta</taxon>
        <taxon>Embryophyta</taxon>
        <taxon>Tracheophyta</taxon>
        <taxon>Spermatophyta</taxon>
        <taxon>Magnoliopsida</taxon>
        <taxon>Liliopsida</taxon>
        <taxon>Poales</taxon>
        <taxon>Poaceae</taxon>
        <taxon>BOP clade</taxon>
        <taxon>Oryzoideae</taxon>
        <taxon>Oryzeae</taxon>
        <taxon>Oryzinae</taxon>
        <taxon>Oryza</taxon>
        <taxon>Oryza meyeriana</taxon>
    </lineage>
</organism>
<name>A0A6G1EIK9_9ORYZ</name>
<evidence type="ECO:0000313" key="1">
    <source>
        <dbReference type="EMBL" id="KAF0923793.1"/>
    </source>
</evidence>
<dbReference type="GO" id="GO:0020037">
    <property type="term" value="F:heme binding"/>
    <property type="evidence" value="ECO:0007669"/>
    <property type="project" value="InterPro"/>
</dbReference>
<dbReference type="Gene3D" id="1.10.630.10">
    <property type="entry name" value="Cytochrome P450"/>
    <property type="match status" value="1"/>
</dbReference>
<dbReference type="PANTHER" id="PTHR24281">
    <property type="entry name" value="STEROID 21-HYDROXYLASE-RELATED"/>
    <property type="match status" value="1"/>
</dbReference>
<evidence type="ECO:0000313" key="2">
    <source>
        <dbReference type="Proteomes" id="UP000479710"/>
    </source>
</evidence>
<dbReference type="Proteomes" id="UP000479710">
    <property type="component" value="Unassembled WGS sequence"/>
</dbReference>
<gene>
    <name evidence="1" type="ORF">E2562_006749</name>
</gene>
<comment type="caution">
    <text evidence="1">The sequence shown here is derived from an EMBL/GenBank/DDBJ whole genome shotgun (WGS) entry which is preliminary data.</text>
</comment>
<dbReference type="GO" id="GO:0005506">
    <property type="term" value="F:iron ion binding"/>
    <property type="evidence" value="ECO:0007669"/>
    <property type="project" value="InterPro"/>
</dbReference>
<dbReference type="InterPro" id="IPR036396">
    <property type="entry name" value="Cyt_P450_sf"/>
</dbReference>
<proteinExistence type="predicted"/>
<dbReference type="InterPro" id="IPR001128">
    <property type="entry name" value="Cyt_P450"/>
</dbReference>
<dbReference type="EMBL" id="SPHZ02000003">
    <property type="protein sequence ID" value="KAF0923793.1"/>
    <property type="molecule type" value="Genomic_DNA"/>
</dbReference>
<dbReference type="SUPFAM" id="SSF48264">
    <property type="entry name" value="Cytochrome P450"/>
    <property type="match status" value="1"/>
</dbReference>
<reference evidence="1 2" key="1">
    <citation type="submission" date="2019-11" db="EMBL/GenBank/DDBJ databases">
        <title>Whole genome sequence of Oryza granulata.</title>
        <authorList>
            <person name="Li W."/>
        </authorList>
    </citation>
    <scope>NUCLEOTIDE SEQUENCE [LARGE SCALE GENOMIC DNA]</scope>
    <source>
        <strain evidence="2">cv. Menghai</strain>
        <tissue evidence="1">Leaf</tissue>
    </source>
</reference>
<accession>A0A6G1EIK9</accession>
<dbReference type="Pfam" id="PF00067">
    <property type="entry name" value="p450"/>
    <property type="match status" value="1"/>
</dbReference>
<protein>
    <submittedName>
        <fullName evidence="1">Uncharacterized protein</fullName>
    </submittedName>
</protein>
<dbReference type="AlphaFoldDB" id="A0A6G1EIK9"/>
<dbReference type="GO" id="GO:0016705">
    <property type="term" value="F:oxidoreductase activity, acting on paired donors, with incorporation or reduction of molecular oxygen"/>
    <property type="evidence" value="ECO:0007669"/>
    <property type="project" value="InterPro"/>
</dbReference>
<sequence length="192" mass="21730">MRWVISNKIISPAMEKQLYHLQEAKSDDLVRYIYNTCGTKASGNAVNVRHVVQHFCGDMIRGLMFGKRYFTVPPADLLAGGPGIDEVEHVGALFTLLNFVYSFCVSDYFPSLVGLDLDGHEKVVKGVKRTLNRLHDPIIEERIRERPIPRKGDQKIEPRDFLDVLVSLENVEGQPLLSFEEIRAQTAVSFSI</sequence>
<keyword evidence="2" id="KW-1185">Reference proteome</keyword>
<dbReference type="OrthoDB" id="681444at2759"/>
<dbReference type="GO" id="GO:0004497">
    <property type="term" value="F:monooxygenase activity"/>
    <property type="evidence" value="ECO:0007669"/>
    <property type="project" value="InterPro"/>
</dbReference>